<name>A0ABM4AGK2_ZIZJJ</name>
<evidence type="ECO:0000259" key="1">
    <source>
        <dbReference type="Pfam" id="PF14111"/>
    </source>
</evidence>
<dbReference type="Proteomes" id="UP001652623">
    <property type="component" value="Chromosome 8"/>
</dbReference>
<dbReference type="Pfam" id="PF14392">
    <property type="entry name" value="zf-CCHC_4"/>
    <property type="match status" value="1"/>
</dbReference>
<evidence type="ECO:0000313" key="4">
    <source>
        <dbReference type="RefSeq" id="XP_060675850.1"/>
    </source>
</evidence>
<organism evidence="3 4">
    <name type="scientific">Ziziphus jujuba</name>
    <name type="common">Chinese jujube</name>
    <name type="synonym">Ziziphus sativa</name>
    <dbReference type="NCBI Taxonomy" id="326968"/>
    <lineage>
        <taxon>Eukaryota</taxon>
        <taxon>Viridiplantae</taxon>
        <taxon>Streptophyta</taxon>
        <taxon>Embryophyta</taxon>
        <taxon>Tracheophyta</taxon>
        <taxon>Spermatophyta</taxon>
        <taxon>Magnoliopsida</taxon>
        <taxon>eudicotyledons</taxon>
        <taxon>Gunneridae</taxon>
        <taxon>Pentapetalae</taxon>
        <taxon>rosids</taxon>
        <taxon>fabids</taxon>
        <taxon>Rosales</taxon>
        <taxon>Rhamnaceae</taxon>
        <taxon>Paliureae</taxon>
        <taxon>Ziziphus</taxon>
    </lineage>
</organism>
<keyword evidence="3" id="KW-1185">Reference proteome</keyword>
<dbReference type="InterPro" id="IPR025836">
    <property type="entry name" value="Zn_knuckle_CX2CX4HX4C"/>
</dbReference>
<dbReference type="PANTHER" id="PTHR31286">
    <property type="entry name" value="GLYCINE-RICH CELL WALL STRUCTURAL PROTEIN 1.8-LIKE"/>
    <property type="match status" value="1"/>
</dbReference>
<sequence length="258" mass="30154">MDNQQRNLNALQHSLRTLTLKPKRDNEENKSERTLVGRMLTTRRFTRFKLIETTNKSWHLATKIKVVKVDENLFTFLLGSKEKNDCIFRNRPWSFNGAHLILKEWPANRSLKEISFDATTFSIQIHGLPPLYLHEEIAFQIGSMLGNIQQDSISKICVVGQRFLKFRIDLSSLNPLPPGFFQDREDGKERWIQFKYEKLSDFYYKCGKIDHVIGIYKFEQPATITSTNGVTAKLYGPWLWAKHDGSLWFINPLENDDL</sequence>
<dbReference type="RefSeq" id="XP_060675850.1">
    <property type="nucleotide sequence ID" value="XM_060819867.1"/>
</dbReference>
<protein>
    <submittedName>
        <fullName evidence="4">Uncharacterized protein LOC132805091</fullName>
    </submittedName>
</protein>
<accession>A0ABM4AGK2</accession>
<dbReference type="PANTHER" id="PTHR31286:SF178">
    <property type="entry name" value="DUF4283 DOMAIN-CONTAINING PROTEIN"/>
    <property type="match status" value="1"/>
</dbReference>
<feature type="domain" description="Zinc knuckle CX2CX4HX4C" evidence="2">
    <location>
        <begin position="186"/>
        <end position="212"/>
    </location>
</feature>
<proteinExistence type="predicted"/>
<feature type="domain" description="DUF4283" evidence="1">
    <location>
        <begin position="29"/>
        <end position="108"/>
    </location>
</feature>
<dbReference type="Pfam" id="PF14111">
    <property type="entry name" value="DUF4283"/>
    <property type="match status" value="1"/>
</dbReference>
<evidence type="ECO:0000259" key="2">
    <source>
        <dbReference type="Pfam" id="PF14392"/>
    </source>
</evidence>
<evidence type="ECO:0000313" key="3">
    <source>
        <dbReference type="Proteomes" id="UP001652623"/>
    </source>
</evidence>
<dbReference type="InterPro" id="IPR040256">
    <property type="entry name" value="At4g02000-like"/>
</dbReference>
<reference evidence="4" key="1">
    <citation type="submission" date="2025-08" db="UniProtKB">
        <authorList>
            <consortium name="RefSeq"/>
        </authorList>
    </citation>
    <scope>IDENTIFICATION</scope>
    <source>
        <tissue evidence="4">Seedling</tissue>
    </source>
</reference>
<dbReference type="GeneID" id="132805091"/>
<gene>
    <name evidence="4" type="primary">LOC132805091</name>
</gene>
<dbReference type="InterPro" id="IPR025558">
    <property type="entry name" value="DUF4283"/>
</dbReference>